<dbReference type="RefSeq" id="WP_057811300.1">
    <property type="nucleotide sequence ID" value="NZ_AZGN01000052.1"/>
</dbReference>
<keyword evidence="2" id="KW-1185">Reference proteome</keyword>
<name>A0ABR5PMQ5_9LACO</name>
<gene>
    <name evidence="1" type="ORF">FC44_GL000371</name>
</gene>
<evidence type="ECO:0000313" key="1">
    <source>
        <dbReference type="EMBL" id="KRM31676.1"/>
    </source>
</evidence>
<dbReference type="EMBL" id="AZGN01000052">
    <property type="protein sequence ID" value="KRM31676.1"/>
    <property type="molecule type" value="Genomic_DNA"/>
</dbReference>
<proteinExistence type="predicted"/>
<dbReference type="Proteomes" id="UP000051735">
    <property type="component" value="Unassembled WGS sequence"/>
</dbReference>
<organism evidence="1 2">
    <name type="scientific">Lactobacillus intestinalis DSM 6629</name>
    <dbReference type="NCBI Taxonomy" id="1423761"/>
    <lineage>
        <taxon>Bacteria</taxon>
        <taxon>Bacillati</taxon>
        <taxon>Bacillota</taxon>
        <taxon>Bacilli</taxon>
        <taxon>Lactobacillales</taxon>
        <taxon>Lactobacillaceae</taxon>
        <taxon>Lactobacillus</taxon>
    </lineage>
</organism>
<dbReference type="GeneID" id="75117665"/>
<comment type="caution">
    <text evidence="1">The sequence shown here is derived from an EMBL/GenBank/DDBJ whole genome shotgun (WGS) entry which is preliminary data.</text>
</comment>
<accession>A0ABR5PMQ5</accession>
<evidence type="ECO:0000313" key="2">
    <source>
        <dbReference type="Proteomes" id="UP000051735"/>
    </source>
</evidence>
<protein>
    <submittedName>
        <fullName evidence="1">Uncharacterized protein</fullName>
    </submittedName>
</protein>
<reference evidence="1 2" key="1">
    <citation type="journal article" date="2015" name="Genome Announc.">
        <title>Expanding the biotechnology potential of lactobacilli through comparative genomics of 213 strains and associated genera.</title>
        <authorList>
            <person name="Sun Z."/>
            <person name="Harris H.M."/>
            <person name="McCann A."/>
            <person name="Guo C."/>
            <person name="Argimon S."/>
            <person name="Zhang W."/>
            <person name="Yang X."/>
            <person name="Jeffery I.B."/>
            <person name="Cooney J.C."/>
            <person name="Kagawa T.F."/>
            <person name="Liu W."/>
            <person name="Song Y."/>
            <person name="Salvetti E."/>
            <person name="Wrobel A."/>
            <person name="Rasinkangas P."/>
            <person name="Parkhill J."/>
            <person name="Rea M.C."/>
            <person name="O'Sullivan O."/>
            <person name="Ritari J."/>
            <person name="Douillard F.P."/>
            <person name="Paul Ross R."/>
            <person name="Yang R."/>
            <person name="Briner A.E."/>
            <person name="Felis G.E."/>
            <person name="de Vos W.M."/>
            <person name="Barrangou R."/>
            <person name="Klaenhammer T.R."/>
            <person name="Caufield P.W."/>
            <person name="Cui Y."/>
            <person name="Zhang H."/>
            <person name="O'Toole P.W."/>
        </authorList>
    </citation>
    <scope>NUCLEOTIDE SEQUENCE [LARGE SCALE GENOMIC DNA]</scope>
    <source>
        <strain evidence="1 2">DSM 6629</strain>
    </source>
</reference>
<sequence>MSIDIKKIDNFYRAATLSFKKKPTEMTALEFALIYQINQKYHSKDLIQSAVSPDDVINEETLLIMMEYINLVTVKMNKSIAENIFNRNKELASLLAKNQEDSLTIALQKTNNIYDLVNKLALFKKNGLFKVAYDFSSEKFSVIPTELTKSLI</sequence>